<gene>
    <name evidence="2" type="ORF">SMC2_06080</name>
    <name evidence="1" type="ORF">SMC3_05710</name>
</gene>
<dbReference type="Proteomes" id="UP000266042">
    <property type="component" value="Unassembled WGS sequence"/>
</dbReference>
<comment type="caution">
    <text evidence="1">The sequence shown here is derived from an EMBL/GenBank/DDBJ whole genome shotgun (WGS) entry which is preliminary data.</text>
</comment>
<proteinExistence type="predicted"/>
<protein>
    <submittedName>
        <fullName evidence="1">Uncharacterized protein</fullName>
    </submittedName>
</protein>
<dbReference type="EMBL" id="QXIW01000027">
    <property type="protein sequence ID" value="RIE13056.1"/>
    <property type="molecule type" value="Genomic_DNA"/>
</dbReference>
<name>A0A398DBT8_9BACT</name>
<evidence type="ECO:0000313" key="2">
    <source>
        <dbReference type="EMBL" id="RIE13117.1"/>
    </source>
</evidence>
<reference evidence="3 4" key="1">
    <citation type="submission" date="2018-09" db="EMBL/GenBank/DDBJ databases">
        <title>Discovery and Ecogenomic Context for Candidatus Cryosericales, a Global Caldiserica Order Active in Thawing Permafrost.</title>
        <authorList>
            <person name="Martinez M.A."/>
            <person name="Woodcroft B.J."/>
            <person name="Ignacio Espinoza J.C."/>
            <person name="Zayed A."/>
            <person name="Singleton C.M."/>
            <person name="Boyd J."/>
            <person name="Li Y.-F."/>
            <person name="Purvine S."/>
            <person name="Maughan H."/>
            <person name="Hodgkins S.B."/>
            <person name="Anderson D."/>
            <person name="Sederholm M."/>
            <person name="Temperton B."/>
            <person name="Saleska S.R."/>
            <person name="Tyson G.W."/>
            <person name="Rich V.I."/>
        </authorList>
    </citation>
    <scope>NUCLEOTIDE SEQUENCE [LARGE SCALE GENOMIC DNA]</scope>
    <source>
        <strain evidence="2 3">SMC2</strain>
        <strain evidence="1 4">SMC3</strain>
    </source>
</reference>
<dbReference type="EMBL" id="QXIX01000048">
    <property type="protein sequence ID" value="RIE13117.1"/>
    <property type="molecule type" value="Genomic_DNA"/>
</dbReference>
<dbReference type="RefSeq" id="WP_119087820.1">
    <property type="nucleotide sequence ID" value="NZ_QXIV01000038.1"/>
</dbReference>
<organism evidence="1 4">
    <name type="scientific">Candidatus Cryosericum hinesii</name>
    <dbReference type="NCBI Taxonomy" id="2290915"/>
    <lineage>
        <taxon>Bacteria</taxon>
        <taxon>Pseudomonadati</taxon>
        <taxon>Caldisericota/Cryosericota group</taxon>
        <taxon>Candidatus Cryosericota</taxon>
        <taxon>Candidatus Cryosericia</taxon>
        <taxon>Candidatus Cryosericales</taxon>
        <taxon>Candidatus Cryosericaceae</taxon>
        <taxon>Candidatus Cryosericum</taxon>
    </lineage>
</organism>
<evidence type="ECO:0000313" key="4">
    <source>
        <dbReference type="Proteomes" id="UP000266042"/>
    </source>
</evidence>
<sequence length="290" mass="29863">MMQSAPTTGRRRILVAALVVILMIVGSAVVTVVTRNGGLRAVPVYAEGTILALPGGSASSISVVGDNLEVVVGTSPTVTSASIVLGSQGFRQDFRAKTGTYGLYFDSVPGVQAGVKRLTVVVPENGTLTLTLVGEARLVLDQARLKELRLAGASSALELDATESGSIIDLVQIENVTGGFSATRLGNLDMVDLVIGNIVGRYDLDFSGSLGRHCDVSLHTAVGNGTLRIPGKPGAQLSIGSVLGKVLSSGFVAEGSKSFLNASAASGADRRLVVHIDNAIGQIQLVEVQQ</sequence>
<dbReference type="AlphaFoldDB" id="A0A398DBT8"/>
<accession>A0A398DBT8</accession>
<evidence type="ECO:0000313" key="3">
    <source>
        <dbReference type="Proteomes" id="UP000265724"/>
    </source>
</evidence>
<evidence type="ECO:0000313" key="1">
    <source>
        <dbReference type="EMBL" id="RIE13056.1"/>
    </source>
</evidence>
<dbReference type="Proteomes" id="UP000265724">
    <property type="component" value="Unassembled WGS sequence"/>
</dbReference>
<keyword evidence="3" id="KW-1185">Reference proteome</keyword>